<keyword evidence="4" id="KW-1185">Reference proteome</keyword>
<feature type="transmembrane region" description="Helical" evidence="2">
    <location>
        <begin position="91"/>
        <end position="113"/>
    </location>
</feature>
<keyword evidence="2" id="KW-0812">Transmembrane</keyword>
<reference evidence="4" key="1">
    <citation type="journal article" date="2019" name="Int. J. Syst. Evol. Microbiol.">
        <title>The Global Catalogue of Microorganisms (GCM) 10K type strain sequencing project: providing services to taxonomists for standard genome sequencing and annotation.</title>
        <authorList>
            <consortium name="The Broad Institute Genomics Platform"/>
            <consortium name="The Broad Institute Genome Sequencing Center for Infectious Disease"/>
            <person name="Wu L."/>
            <person name="Ma J."/>
        </authorList>
    </citation>
    <scope>NUCLEOTIDE SEQUENCE [LARGE SCALE GENOMIC DNA]</scope>
    <source>
        <strain evidence="4">CCUG 55074</strain>
    </source>
</reference>
<comment type="caution">
    <text evidence="3">The sequence shown here is derived from an EMBL/GenBank/DDBJ whole genome shotgun (WGS) entry which is preliminary data.</text>
</comment>
<name>A0ABW3T0A9_9CAUL</name>
<evidence type="ECO:0000256" key="2">
    <source>
        <dbReference type="SAM" id="Phobius"/>
    </source>
</evidence>
<dbReference type="EMBL" id="JBHTLQ010000012">
    <property type="protein sequence ID" value="MFD1190388.1"/>
    <property type="molecule type" value="Genomic_DNA"/>
</dbReference>
<feature type="transmembrane region" description="Helical" evidence="2">
    <location>
        <begin position="119"/>
        <end position="140"/>
    </location>
</feature>
<evidence type="ECO:0000313" key="3">
    <source>
        <dbReference type="EMBL" id="MFD1190388.1"/>
    </source>
</evidence>
<evidence type="ECO:0000256" key="1">
    <source>
        <dbReference type="SAM" id="MobiDB-lite"/>
    </source>
</evidence>
<dbReference type="Proteomes" id="UP001597216">
    <property type="component" value="Unassembled WGS sequence"/>
</dbReference>
<protein>
    <submittedName>
        <fullName evidence="3">Uncharacterized protein</fullName>
    </submittedName>
</protein>
<sequence>MEDFWFRYWWLIFPIGFFVFGAWDRWLSYQRSRDTIDLIKTYTAQGKEPPPELLRRAQGDYPPPPPEDFYGDRYARRAWRRYYRWGPERNWRVAVSVGTVAAGFWIGVQMGYLPDASGAFRFVAVILTCVAAGNLALALMGSMFRRGPDRD</sequence>
<proteinExistence type="predicted"/>
<keyword evidence="2" id="KW-1133">Transmembrane helix</keyword>
<evidence type="ECO:0000313" key="4">
    <source>
        <dbReference type="Proteomes" id="UP001597216"/>
    </source>
</evidence>
<gene>
    <name evidence="3" type="ORF">ACFQ27_07330</name>
</gene>
<organism evidence="3 4">
    <name type="scientific">Phenylobacterium conjunctum</name>
    <dbReference type="NCBI Taxonomy" id="1298959"/>
    <lineage>
        <taxon>Bacteria</taxon>
        <taxon>Pseudomonadati</taxon>
        <taxon>Pseudomonadota</taxon>
        <taxon>Alphaproteobacteria</taxon>
        <taxon>Caulobacterales</taxon>
        <taxon>Caulobacteraceae</taxon>
        <taxon>Phenylobacterium</taxon>
    </lineage>
</organism>
<keyword evidence="2" id="KW-0472">Membrane</keyword>
<accession>A0ABW3T0A9</accession>
<feature type="transmembrane region" description="Helical" evidence="2">
    <location>
        <begin position="6"/>
        <end position="23"/>
    </location>
</feature>
<feature type="compositionally biased region" description="Basic and acidic residues" evidence="1">
    <location>
        <begin position="49"/>
        <end position="58"/>
    </location>
</feature>
<dbReference type="RefSeq" id="WP_374347552.1">
    <property type="nucleotide sequence ID" value="NZ_JBHTLQ010000012.1"/>
</dbReference>
<feature type="region of interest" description="Disordered" evidence="1">
    <location>
        <begin position="47"/>
        <end position="66"/>
    </location>
</feature>